<dbReference type="Pfam" id="PF07690">
    <property type="entry name" value="MFS_1"/>
    <property type="match status" value="1"/>
</dbReference>
<evidence type="ECO:0000256" key="12">
    <source>
        <dbReference type="ARBA" id="ARBA00044891"/>
    </source>
</evidence>
<feature type="transmembrane region" description="Helical" evidence="25">
    <location>
        <begin position="12"/>
        <end position="33"/>
    </location>
</feature>
<comment type="catalytic activity">
    <reaction evidence="8">
        <text>L-lysyl-L-alanine(out) = L-lysyl-L-alanine(in)</text>
        <dbReference type="Rhea" id="RHEA:79399"/>
        <dbReference type="ChEBI" id="CHEBI:229954"/>
    </reaction>
</comment>
<dbReference type="PROSITE" id="PS50850">
    <property type="entry name" value="MFS"/>
    <property type="match status" value="1"/>
</dbReference>
<evidence type="ECO:0000256" key="3">
    <source>
        <dbReference type="ARBA" id="ARBA00022448"/>
    </source>
</evidence>
<evidence type="ECO:0000256" key="11">
    <source>
        <dbReference type="ARBA" id="ARBA00044884"/>
    </source>
</evidence>
<keyword evidence="7" id="KW-0458">Lysosome</keyword>
<dbReference type="InterPro" id="IPR052187">
    <property type="entry name" value="MFSD1"/>
</dbReference>
<evidence type="ECO:0000313" key="27">
    <source>
        <dbReference type="EMBL" id="STX39645.1"/>
    </source>
</evidence>
<evidence type="ECO:0000256" key="17">
    <source>
        <dbReference type="ARBA" id="ARBA00044903"/>
    </source>
</evidence>
<feature type="transmembrane region" description="Helical" evidence="25">
    <location>
        <begin position="85"/>
        <end position="107"/>
    </location>
</feature>
<evidence type="ECO:0000256" key="19">
    <source>
        <dbReference type="ARBA" id="ARBA00044919"/>
    </source>
</evidence>
<dbReference type="InterPro" id="IPR020846">
    <property type="entry name" value="MFS_dom"/>
</dbReference>
<dbReference type="PANTHER" id="PTHR23512:SF3">
    <property type="entry name" value="MAJOR FACILITATOR SUPERFAMILY DOMAIN-CONTAINING PROTEIN 1"/>
    <property type="match status" value="1"/>
</dbReference>
<comment type="catalytic activity">
    <reaction evidence="13">
        <text>L-alpha-aminoacyl-L-lysine(out) = L-alpha-aminoacyl-L-lysine(in)</text>
        <dbReference type="Rhea" id="RHEA:79383"/>
        <dbReference type="ChEBI" id="CHEBI:229966"/>
    </reaction>
</comment>
<feature type="transmembrane region" description="Helical" evidence="25">
    <location>
        <begin position="352"/>
        <end position="372"/>
    </location>
</feature>
<dbReference type="PROSITE" id="PS00216">
    <property type="entry name" value="SUGAR_TRANSPORT_1"/>
    <property type="match status" value="1"/>
</dbReference>
<feature type="transmembrane region" description="Helical" evidence="25">
    <location>
        <begin position="262"/>
        <end position="286"/>
    </location>
</feature>
<evidence type="ECO:0000256" key="21">
    <source>
        <dbReference type="ARBA" id="ARBA00044985"/>
    </source>
</evidence>
<comment type="catalytic activity">
    <reaction evidence="11">
        <text>L-alpha-aminoacyl-L-histidine(out) = L-alpha-aminoacyl-L-histidine(in)</text>
        <dbReference type="Rhea" id="RHEA:79375"/>
        <dbReference type="ChEBI" id="CHEBI:229967"/>
    </reaction>
</comment>
<evidence type="ECO:0000313" key="28">
    <source>
        <dbReference type="Proteomes" id="UP000254033"/>
    </source>
</evidence>
<dbReference type="InterPro" id="IPR011701">
    <property type="entry name" value="MFS"/>
</dbReference>
<dbReference type="Gene3D" id="1.20.1250.20">
    <property type="entry name" value="MFS general substrate transporter like domains"/>
    <property type="match status" value="2"/>
</dbReference>
<evidence type="ECO:0000256" key="1">
    <source>
        <dbReference type="ARBA" id="ARBA00004155"/>
    </source>
</evidence>
<evidence type="ECO:0000256" key="13">
    <source>
        <dbReference type="ARBA" id="ARBA00044893"/>
    </source>
</evidence>
<evidence type="ECO:0000256" key="20">
    <source>
        <dbReference type="ARBA" id="ARBA00044924"/>
    </source>
</evidence>
<comment type="catalytic activity">
    <reaction evidence="17">
        <text>L-arginyl-glycine(out) = L-arginyl-glycine(in)</text>
        <dbReference type="Rhea" id="RHEA:79391"/>
        <dbReference type="ChEBI" id="CHEBI:229955"/>
    </reaction>
</comment>
<evidence type="ECO:0000256" key="10">
    <source>
        <dbReference type="ARBA" id="ARBA00044881"/>
    </source>
</evidence>
<dbReference type="Proteomes" id="UP000254033">
    <property type="component" value="Unassembled WGS sequence"/>
</dbReference>
<evidence type="ECO:0000256" key="9">
    <source>
        <dbReference type="ARBA" id="ARBA00044878"/>
    </source>
</evidence>
<organism evidence="27 28">
    <name type="scientific">Legionella feeleii</name>
    <dbReference type="NCBI Taxonomy" id="453"/>
    <lineage>
        <taxon>Bacteria</taxon>
        <taxon>Pseudomonadati</taxon>
        <taxon>Pseudomonadota</taxon>
        <taxon>Gammaproteobacteria</taxon>
        <taxon>Legionellales</taxon>
        <taxon>Legionellaceae</taxon>
        <taxon>Legionella</taxon>
    </lineage>
</organism>
<dbReference type="GO" id="GO:0022857">
    <property type="term" value="F:transmembrane transporter activity"/>
    <property type="evidence" value="ECO:0007669"/>
    <property type="project" value="InterPro"/>
</dbReference>
<evidence type="ECO:0000256" key="4">
    <source>
        <dbReference type="ARBA" id="ARBA00022692"/>
    </source>
</evidence>
<evidence type="ECO:0000256" key="25">
    <source>
        <dbReference type="SAM" id="Phobius"/>
    </source>
</evidence>
<comment type="subunit">
    <text evidence="24">Homodimer. Interacts with lysosomal protein GLMP (via lumenal domain); the interaction starts while both proteins are still in the endoplasmic reticulum and is required for stabilization of MFSD1 in lysosomes but has no direct effect on its targeting to lysosomes or transporter activity.</text>
</comment>
<evidence type="ECO:0000256" key="7">
    <source>
        <dbReference type="ARBA" id="ARBA00023228"/>
    </source>
</evidence>
<sequence>MNMMVMSESDKASRINQLGFAWIVWGLAAAFYFSDYLARVAPGVMHRSLQIDFGINEAGFGILTASFYFPYILMQIPVGLTVDRLSIRAILTVMSLITALGCGVFGLADGLMMASVGRMLIGFSAAFAFVSSLRLATSWFPPAMLGLLAGLTQALGMLGAAAGEAPVSFLVANVGWRHSMFIIAFLFIALAGLLYQFVQDKPGTKRREIKYEARLSIVESLRIILSHRQTWLNALYAGFLFGPTAVIGEAIGPAYLQYGRGLTAHTAAFATGMIFIGWGISGPLSGWLSDRMGRRKPLMIFSALCGIVLSSLFVFYPSLDKTSAYLIFFLFGLTNTGVAIAYAVSTEIHESNVVGTSIAFTNMISIFVGALMQPLVGRLVDLVAGPRAYNVESLLLSDFQAGLKILPLCSLVALILAFTVKETYCKPIRKM</sequence>
<comment type="catalytic activity">
    <reaction evidence="14">
        <text>L-aspartyl-L-lysine(out) = L-aspartyl-L-lysine(in)</text>
        <dbReference type="Rhea" id="RHEA:79411"/>
        <dbReference type="ChEBI" id="CHEBI:229953"/>
    </reaction>
</comment>
<evidence type="ECO:0000256" key="15">
    <source>
        <dbReference type="ARBA" id="ARBA00044899"/>
    </source>
</evidence>
<evidence type="ECO:0000259" key="26">
    <source>
        <dbReference type="PROSITE" id="PS50850"/>
    </source>
</evidence>
<dbReference type="SUPFAM" id="SSF103473">
    <property type="entry name" value="MFS general substrate transporter"/>
    <property type="match status" value="1"/>
</dbReference>
<keyword evidence="6 25" id="KW-0472">Membrane</keyword>
<comment type="similarity">
    <text evidence="2">Belongs to the major facilitator superfamily.</text>
</comment>
<evidence type="ECO:0000256" key="16">
    <source>
        <dbReference type="ARBA" id="ARBA00044900"/>
    </source>
</evidence>
<comment type="subcellular location">
    <subcellularLocation>
        <location evidence="1">Lysosome membrane</location>
        <topology evidence="1">Multi-pass membrane protein</topology>
    </subcellularLocation>
</comment>
<gene>
    <name evidence="27" type="primary">uhpC_4</name>
    <name evidence="27" type="ORF">NCTC11978_02850</name>
</gene>
<dbReference type="InterPro" id="IPR036259">
    <property type="entry name" value="MFS_trans_sf"/>
</dbReference>
<evidence type="ECO:0000256" key="24">
    <source>
        <dbReference type="ARBA" id="ARBA00046376"/>
    </source>
</evidence>
<feature type="transmembrane region" description="Helical" evidence="25">
    <location>
        <begin position="401"/>
        <end position="420"/>
    </location>
</feature>
<evidence type="ECO:0000256" key="23">
    <source>
        <dbReference type="ARBA" id="ARBA00045709"/>
    </source>
</evidence>
<evidence type="ECO:0000256" key="14">
    <source>
        <dbReference type="ARBA" id="ARBA00044898"/>
    </source>
</evidence>
<keyword evidence="3" id="KW-0813">Transport</keyword>
<keyword evidence="5 25" id="KW-1133">Transmembrane helix</keyword>
<feature type="transmembrane region" description="Helical" evidence="25">
    <location>
        <begin position="325"/>
        <end position="345"/>
    </location>
</feature>
<comment type="function">
    <text evidence="23">Lysosomal dipeptide uniporter that selectively exports lysine, arginine or histidine-containing dipeptides with a net positive charge from the lysosome lumen into the cytosol. Could play a role in a specific type of protein O-glycosylation indirectly regulating macrophages migration and tissue invasion. Also essential for liver homeostasis.</text>
</comment>
<feature type="transmembrane region" description="Helical" evidence="25">
    <location>
        <begin position="143"/>
        <end position="163"/>
    </location>
</feature>
<evidence type="ECO:0000256" key="5">
    <source>
        <dbReference type="ARBA" id="ARBA00022989"/>
    </source>
</evidence>
<comment type="catalytic activity">
    <reaction evidence="18">
        <text>L-histidyl-L-alpha-amino acid(out) = L-histidyl-L-alpha-amino acid(in)</text>
        <dbReference type="Rhea" id="RHEA:79379"/>
        <dbReference type="ChEBI" id="CHEBI:229964"/>
    </reaction>
</comment>
<feature type="transmembrane region" description="Helical" evidence="25">
    <location>
        <begin position="298"/>
        <end position="319"/>
    </location>
</feature>
<reference evidence="27 28" key="1">
    <citation type="submission" date="2018-06" db="EMBL/GenBank/DDBJ databases">
        <authorList>
            <consortium name="Pathogen Informatics"/>
            <person name="Doyle S."/>
        </authorList>
    </citation>
    <scope>NUCLEOTIDE SEQUENCE [LARGE SCALE GENOMIC DNA]</scope>
    <source>
        <strain evidence="27 28">NCTC11978</strain>
    </source>
</reference>
<comment type="catalytic activity">
    <reaction evidence="10">
        <text>L-alpha-aminoacyl-L-arginine(out) = L-alpha-aminoacyl-L-arginine(in)</text>
        <dbReference type="Rhea" id="RHEA:79367"/>
        <dbReference type="ChEBI" id="CHEBI:229968"/>
    </reaction>
</comment>
<comment type="catalytic activity">
    <reaction evidence="20">
        <text>L-lysyl-glycine(out) = L-lysyl-glycine(in)</text>
        <dbReference type="Rhea" id="RHEA:79407"/>
        <dbReference type="ChEBI" id="CHEBI:191202"/>
    </reaction>
</comment>
<dbReference type="EMBL" id="UGNY01000001">
    <property type="protein sequence ID" value="STX39645.1"/>
    <property type="molecule type" value="Genomic_DNA"/>
</dbReference>
<keyword evidence="4 25" id="KW-0812">Transmembrane</keyword>
<feature type="domain" description="Major facilitator superfamily (MFS) profile" evidence="26">
    <location>
        <begin position="23"/>
        <end position="424"/>
    </location>
</feature>
<evidence type="ECO:0000256" key="6">
    <source>
        <dbReference type="ARBA" id="ARBA00023136"/>
    </source>
</evidence>
<dbReference type="GO" id="GO:0005765">
    <property type="term" value="C:lysosomal membrane"/>
    <property type="evidence" value="ECO:0007669"/>
    <property type="project" value="UniProtKB-SubCell"/>
</dbReference>
<name>A0A378IYM3_9GAMM</name>
<protein>
    <recommendedName>
        <fullName evidence="21">Lysosomal dipeptide transporter MFSD1</fullName>
    </recommendedName>
    <alternativeName>
        <fullName evidence="22">Major facilitator superfamily domain-containing protein 1</fullName>
    </alternativeName>
</protein>
<comment type="catalytic activity">
    <reaction evidence="19">
        <text>L-alanyl-L-lysine(out) = L-alanyl-L-lysine(in)</text>
        <dbReference type="Rhea" id="RHEA:79415"/>
        <dbReference type="ChEBI" id="CHEBI:192470"/>
    </reaction>
</comment>
<comment type="catalytic activity">
    <reaction evidence="15">
        <text>L-arginyl-L-alpha-amino acid(out) = L-arginyl-L-alpha-amino acid(in)</text>
        <dbReference type="Rhea" id="RHEA:79371"/>
        <dbReference type="ChEBI" id="CHEBI:84315"/>
    </reaction>
</comment>
<feature type="transmembrane region" description="Helical" evidence="25">
    <location>
        <begin position="53"/>
        <end position="73"/>
    </location>
</feature>
<accession>A0A378IYM3</accession>
<feature type="transmembrane region" description="Helical" evidence="25">
    <location>
        <begin position="119"/>
        <end position="136"/>
    </location>
</feature>
<comment type="catalytic activity">
    <reaction evidence="12">
        <text>L-lysyl-L-alpha-amino acid(out) = L-lysyl-L-alpha-amino acid(in)</text>
        <dbReference type="Rhea" id="RHEA:79387"/>
        <dbReference type="ChEBI" id="CHEBI:229965"/>
    </reaction>
</comment>
<comment type="catalytic activity">
    <reaction evidence="9">
        <text>L-histidyl-glycine(out) = L-histidyl-glycine(in)</text>
        <dbReference type="Rhea" id="RHEA:79395"/>
        <dbReference type="ChEBI" id="CHEBI:229957"/>
    </reaction>
</comment>
<evidence type="ECO:0000256" key="22">
    <source>
        <dbReference type="ARBA" id="ARBA00045018"/>
    </source>
</evidence>
<evidence type="ECO:0000256" key="8">
    <source>
        <dbReference type="ARBA" id="ARBA00044876"/>
    </source>
</evidence>
<dbReference type="AlphaFoldDB" id="A0A378IYM3"/>
<proteinExistence type="inferred from homology"/>
<evidence type="ECO:0000256" key="2">
    <source>
        <dbReference type="ARBA" id="ARBA00008335"/>
    </source>
</evidence>
<feature type="transmembrane region" description="Helical" evidence="25">
    <location>
        <begin position="231"/>
        <end position="256"/>
    </location>
</feature>
<feature type="transmembrane region" description="Helical" evidence="25">
    <location>
        <begin position="175"/>
        <end position="198"/>
    </location>
</feature>
<dbReference type="PANTHER" id="PTHR23512">
    <property type="entry name" value="MAJOR FACILITATOR SUPERFAMILY DOMAIN-CONTAINING PROTEIN 1"/>
    <property type="match status" value="1"/>
</dbReference>
<evidence type="ECO:0000256" key="18">
    <source>
        <dbReference type="ARBA" id="ARBA00044912"/>
    </source>
</evidence>
<comment type="catalytic activity">
    <reaction evidence="16">
        <text>L-lysyl-L-lysine(out) = L-lysyl-L-lysine(in)</text>
        <dbReference type="Rhea" id="RHEA:79403"/>
        <dbReference type="ChEBI" id="CHEBI:229956"/>
    </reaction>
</comment>
<dbReference type="InterPro" id="IPR005829">
    <property type="entry name" value="Sugar_transporter_CS"/>
</dbReference>